<protein>
    <submittedName>
        <fullName evidence="2">Uncharacterized protein</fullName>
    </submittedName>
</protein>
<dbReference type="Proteomes" id="UP000053766">
    <property type="component" value="Unassembled WGS sequence"/>
</dbReference>
<proteinExistence type="predicted"/>
<evidence type="ECO:0000256" key="1">
    <source>
        <dbReference type="SAM" id="MobiDB-lite"/>
    </source>
</evidence>
<organism evidence="2 3">
    <name type="scientific">Dictyocaulus viviparus</name>
    <name type="common">Bovine lungworm</name>
    <dbReference type="NCBI Taxonomy" id="29172"/>
    <lineage>
        <taxon>Eukaryota</taxon>
        <taxon>Metazoa</taxon>
        <taxon>Ecdysozoa</taxon>
        <taxon>Nematoda</taxon>
        <taxon>Chromadorea</taxon>
        <taxon>Rhabditida</taxon>
        <taxon>Rhabditina</taxon>
        <taxon>Rhabditomorpha</taxon>
        <taxon>Strongyloidea</taxon>
        <taxon>Metastrongylidae</taxon>
        <taxon>Dictyocaulus</taxon>
    </lineage>
</organism>
<feature type="compositionally biased region" description="Basic and acidic residues" evidence="1">
    <location>
        <begin position="27"/>
        <end position="39"/>
    </location>
</feature>
<evidence type="ECO:0000313" key="3">
    <source>
        <dbReference type="Proteomes" id="UP000053766"/>
    </source>
</evidence>
<dbReference type="AlphaFoldDB" id="A0A0D8XHB7"/>
<dbReference type="EMBL" id="KN716587">
    <property type="protein sequence ID" value="KJH43144.1"/>
    <property type="molecule type" value="Genomic_DNA"/>
</dbReference>
<name>A0A0D8XHB7_DICVI</name>
<sequence>MPLAVPRDDNTARSSNNDNRSNRTSKITKDSRYSEEARRRYAEYRKQWNKYGITKKNPNQN</sequence>
<gene>
    <name evidence="2" type="ORF">DICVIV_10833</name>
</gene>
<reference evidence="2 3" key="1">
    <citation type="submission" date="2013-11" db="EMBL/GenBank/DDBJ databases">
        <title>Draft genome of the bovine lungworm Dictyocaulus viviparus.</title>
        <authorList>
            <person name="Mitreva M."/>
        </authorList>
    </citation>
    <scope>NUCLEOTIDE SEQUENCE [LARGE SCALE GENOMIC DNA]</scope>
    <source>
        <strain evidence="2 3">HannoverDv2000</strain>
    </source>
</reference>
<feature type="compositionally biased region" description="Low complexity" evidence="1">
    <location>
        <begin position="12"/>
        <end position="25"/>
    </location>
</feature>
<feature type="region of interest" description="Disordered" evidence="1">
    <location>
        <begin position="1"/>
        <end position="39"/>
    </location>
</feature>
<accession>A0A0D8XHB7</accession>
<evidence type="ECO:0000313" key="2">
    <source>
        <dbReference type="EMBL" id="KJH43144.1"/>
    </source>
</evidence>
<keyword evidence="3" id="KW-1185">Reference proteome</keyword>
<reference evidence="3" key="2">
    <citation type="journal article" date="2016" name="Sci. Rep.">
        <title>Dictyocaulus viviparus genome, variome and transcriptome elucidate lungworm biology and support future intervention.</title>
        <authorList>
            <person name="McNulty S.N."/>
            <person name="Strube C."/>
            <person name="Rosa B.A."/>
            <person name="Martin J.C."/>
            <person name="Tyagi R."/>
            <person name="Choi Y.J."/>
            <person name="Wang Q."/>
            <person name="Hallsworth Pepin K."/>
            <person name="Zhang X."/>
            <person name="Ozersky P."/>
            <person name="Wilson R.K."/>
            <person name="Sternberg P.W."/>
            <person name="Gasser R.B."/>
            <person name="Mitreva M."/>
        </authorList>
    </citation>
    <scope>NUCLEOTIDE SEQUENCE [LARGE SCALE GENOMIC DNA]</scope>
    <source>
        <strain evidence="3">HannoverDv2000</strain>
    </source>
</reference>
<feature type="compositionally biased region" description="Basic and acidic residues" evidence="1">
    <location>
        <begin position="1"/>
        <end position="11"/>
    </location>
</feature>